<dbReference type="PANTHER" id="PTHR23065:SF7">
    <property type="entry name" value="NOSTRIN, ISOFORM H"/>
    <property type="match status" value="1"/>
</dbReference>
<dbReference type="Gene3D" id="1.20.1270.60">
    <property type="entry name" value="Arfaptin homology (AH) domain/BAR domain"/>
    <property type="match status" value="1"/>
</dbReference>
<evidence type="ECO:0000259" key="10">
    <source>
        <dbReference type="PROSITE" id="PS50002"/>
    </source>
</evidence>
<dbReference type="GO" id="GO:0120104">
    <property type="term" value="C:mitotic actomyosin contractile ring, proximal layer"/>
    <property type="evidence" value="ECO:0007669"/>
    <property type="project" value="TreeGrafter"/>
</dbReference>
<evidence type="ECO:0000256" key="9">
    <source>
        <dbReference type="SAM" id="MobiDB-lite"/>
    </source>
</evidence>
<dbReference type="InterPro" id="IPR027267">
    <property type="entry name" value="AH/BAR_dom_sf"/>
</dbReference>
<accession>A0A0C3QNX6</accession>
<dbReference type="Gene3D" id="2.30.30.40">
    <property type="entry name" value="SH3 Domains"/>
    <property type="match status" value="1"/>
</dbReference>
<keyword evidence="7 8" id="KW-0175">Coiled coil</keyword>
<evidence type="ECO:0000256" key="6">
    <source>
        <dbReference type="PROSITE-ProRule" id="PRU00192"/>
    </source>
</evidence>
<dbReference type="PROSITE" id="PS51741">
    <property type="entry name" value="F_BAR"/>
    <property type="match status" value="1"/>
</dbReference>
<feature type="domain" description="F-BAR" evidence="11">
    <location>
        <begin position="31"/>
        <end position="284"/>
    </location>
</feature>
<dbReference type="InterPro" id="IPR001060">
    <property type="entry name" value="FCH_dom"/>
</dbReference>
<proteinExistence type="predicted"/>
<dbReference type="HOGENOM" id="CLU_003525_1_1_1"/>
<evidence type="ECO:0000313" key="13">
    <source>
        <dbReference type="Proteomes" id="UP000054248"/>
    </source>
</evidence>
<dbReference type="FunFam" id="2.30.30.40:FF:000312">
    <property type="entry name" value="Related to Cell division control protein 15"/>
    <property type="match status" value="1"/>
</dbReference>
<dbReference type="SUPFAM" id="SSF50044">
    <property type="entry name" value="SH3-domain"/>
    <property type="match status" value="1"/>
</dbReference>
<evidence type="ECO:0000256" key="3">
    <source>
        <dbReference type="ARBA" id="ARBA00022490"/>
    </source>
</evidence>
<reference evidence="13" key="2">
    <citation type="submission" date="2015-01" db="EMBL/GenBank/DDBJ databases">
        <title>Evolutionary Origins and Diversification of the Mycorrhizal Mutualists.</title>
        <authorList>
            <consortium name="DOE Joint Genome Institute"/>
            <consortium name="Mycorrhizal Genomics Consortium"/>
            <person name="Kohler A."/>
            <person name="Kuo A."/>
            <person name="Nagy L.G."/>
            <person name="Floudas D."/>
            <person name="Copeland A."/>
            <person name="Barry K.W."/>
            <person name="Cichocki N."/>
            <person name="Veneault-Fourrey C."/>
            <person name="LaButti K."/>
            <person name="Lindquist E.A."/>
            <person name="Lipzen A."/>
            <person name="Lundell T."/>
            <person name="Morin E."/>
            <person name="Murat C."/>
            <person name="Riley R."/>
            <person name="Ohm R."/>
            <person name="Sun H."/>
            <person name="Tunlid A."/>
            <person name="Henrissat B."/>
            <person name="Grigoriev I.V."/>
            <person name="Hibbett D.S."/>
            <person name="Martin F."/>
        </authorList>
    </citation>
    <scope>NUCLEOTIDE SEQUENCE [LARGE SCALE GENOMIC DNA]</scope>
    <source>
        <strain evidence="13">MUT 4182</strain>
    </source>
</reference>
<dbReference type="SUPFAM" id="SSF103657">
    <property type="entry name" value="BAR/IMD domain-like"/>
    <property type="match status" value="1"/>
</dbReference>
<comment type="subcellular location">
    <subcellularLocation>
        <location evidence="1">Cytoplasm</location>
        <location evidence="1">Cytoskeleton</location>
    </subcellularLocation>
</comment>
<dbReference type="PROSITE" id="PS50002">
    <property type="entry name" value="SH3"/>
    <property type="match status" value="1"/>
</dbReference>
<dbReference type="PRINTS" id="PR00452">
    <property type="entry name" value="SH3DOMAIN"/>
</dbReference>
<reference evidence="12 13" key="1">
    <citation type="submission" date="2014-04" db="EMBL/GenBank/DDBJ databases">
        <authorList>
            <consortium name="DOE Joint Genome Institute"/>
            <person name="Kuo A."/>
            <person name="Girlanda M."/>
            <person name="Perotto S."/>
            <person name="Kohler A."/>
            <person name="Nagy L.G."/>
            <person name="Floudas D."/>
            <person name="Copeland A."/>
            <person name="Barry K.W."/>
            <person name="Cichocki N."/>
            <person name="Veneault-Fourrey C."/>
            <person name="LaButti K."/>
            <person name="Lindquist E.A."/>
            <person name="Lipzen A."/>
            <person name="Lundell T."/>
            <person name="Morin E."/>
            <person name="Murat C."/>
            <person name="Sun H."/>
            <person name="Tunlid A."/>
            <person name="Henrissat B."/>
            <person name="Grigoriev I.V."/>
            <person name="Hibbett D.S."/>
            <person name="Martin F."/>
            <person name="Nordberg H.P."/>
            <person name="Cantor M.N."/>
            <person name="Hua S.X."/>
        </authorList>
    </citation>
    <scope>NUCLEOTIDE SEQUENCE [LARGE SCALE GENOMIC DNA]</scope>
    <source>
        <strain evidence="12 13">MUT 4182</strain>
    </source>
</reference>
<evidence type="ECO:0000256" key="5">
    <source>
        <dbReference type="ARBA" id="ARBA00023212"/>
    </source>
</evidence>
<evidence type="ECO:0000256" key="1">
    <source>
        <dbReference type="ARBA" id="ARBA00004245"/>
    </source>
</evidence>
<dbReference type="SMART" id="SM00326">
    <property type="entry name" value="SH3"/>
    <property type="match status" value="1"/>
</dbReference>
<dbReference type="Proteomes" id="UP000054248">
    <property type="component" value="Unassembled WGS sequence"/>
</dbReference>
<protein>
    <recommendedName>
        <fullName evidence="14">SH3 domain-containing protein</fullName>
    </recommendedName>
</protein>
<name>A0A0C3QNX6_9AGAM</name>
<feature type="domain" description="SH3" evidence="10">
    <location>
        <begin position="427"/>
        <end position="490"/>
    </location>
</feature>
<evidence type="ECO:0000256" key="8">
    <source>
        <dbReference type="SAM" id="Coils"/>
    </source>
</evidence>
<keyword evidence="4" id="KW-0597">Phosphoprotein</keyword>
<dbReference type="GO" id="GO:0005543">
    <property type="term" value="F:phospholipid binding"/>
    <property type="evidence" value="ECO:0007669"/>
    <property type="project" value="TreeGrafter"/>
</dbReference>
<dbReference type="SMART" id="SM00055">
    <property type="entry name" value="FCH"/>
    <property type="match status" value="1"/>
</dbReference>
<keyword evidence="5" id="KW-0206">Cytoskeleton</keyword>
<gene>
    <name evidence="12" type="ORF">M407DRAFT_229164</name>
</gene>
<keyword evidence="2 6" id="KW-0728">SH3 domain</keyword>
<dbReference type="GO" id="GO:0009898">
    <property type="term" value="C:cytoplasmic side of plasma membrane"/>
    <property type="evidence" value="ECO:0007669"/>
    <property type="project" value="TreeGrafter"/>
</dbReference>
<keyword evidence="13" id="KW-1185">Reference proteome</keyword>
<dbReference type="InterPro" id="IPR001452">
    <property type="entry name" value="SH3_domain"/>
</dbReference>
<dbReference type="Pfam" id="PF00611">
    <property type="entry name" value="FCH"/>
    <property type="match status" value="1"/>
</dbReference>
<sequence>MPGGLLASEANPATSLSKYFHDLPDPGQSSSAFCNSFWGRDDRGVEVLFDRMHGAAQTMEEVRRFWKERIAIEEEYATKLAELAKLPLGTDEIGDLRAALDTLRGETDAQATRHFTFVQTMKRELEQPCNDFIGKQNNYKKTFQAAIEKSYKAKQTQEKYVERAREKYESDSVLINSYAAQSTLLQGKELDKVRLKLERVNQTVQANERDYENHARRLGDTFNRWKGEWKTYCDQCQDLEDERIDFIKDIVWAYANAVSTVCVSDDESCEKIRVSLELVDADKEMENFVKYYGTGPMITEPIFFISYKQSSPPRRPNQNMATFLRSSTRVPLINPTLPVGSPVVGLTGPGAAGSASSGIVVDESGQVKKDPFAEEYARPSQNQQQPARAVSPETRRSPPSTAQAAPLPPPPKASSSAPSQVTEDWANVLFYVKALYDYKATIPEEFDFQSGDIIAVTATPDDGWWSGILLDDTRRIPGRTIFPSNFVCLF</sequence>
<dbReference type="PANTHER" id="PTHR23065">
    <property type="entry name" value="PROLINE-SERINE-THREONINE PHOSPHATASE INTERACTING PROTEIN 1"/>
    <property type="match status" value="1"/>
</dbReference>
<organism evidence="12 13">
    <name type="scientific">Tulasnella calospora MUT 4182</name>
    <dbReference type="NCBI Taxonomy" id="1051891"/>
    <lineage>
        <taxon>Eukaryota</taxon>
        <taxon>Fungi</taxon>
        <taxon>Dikarya</taxon>
        <taxon>Basidiomycota</taxon>
        <taxon>Agaricomycotina</taxon>
        <taxon>Agaricomycetes</taxon>
        <taxon>Cantharellales</taxon>
        <taxon>Tulasnellaceae</taxon>
        <taxon>Tulasnella</taxon>
    </lineage>
</organism>
<dbReference type="GO" id="GO:0030036">
    <property type="term" value="P:actin cytoskeleton organization"/>
    <property type="evidence" value="ECO:0007669"/>
    <property type="project" value="UniProtKB-ARBA"/>
</dbReference>
<evidence type="ECO:0000256" key="4">
    <source>
        <dbReference type="ARBA" id="ARBA00022553"/>
    </source>
</evidence>
<dbReference type="STRING" id="1051891.A0A0C3QNX6"/>
<feature type="coiled-coil region" evidence="8">
    <location>
        <begin position="190"/>
        <end position="217"/>
    </location>
</feature>
<feature type="region of interest" description="Disordered" evidence="9">
    <location>
        <begin position="374"/>
        <end position="419"/>
    </location>
</feature>
<dbReference type="CDD" id="cd00174">
    <property type="entry name" value="SH3"/>
    <property type="match status" value="1"/>
</dbReference>
<dbReference type="Pfam" id="PF00018">
    <property type="entry name" value="SH3_1"/>
    <property type="match status" value="1"/>
</dbReference>
<evidence type="ECO:0000313" key="12">
    <source>
        <dbReference type="EMBL" id="KIO28899.1"/>
    </source>
</evidence>
<evidence type="ECO:0000256" key="7">
    <source>
        <dbReference type="PROSITE-ProRule" id="PRU01077"/>
    </source>
</evidence>
<dbReference type="OrthoDB" id="19092at2759"/>
<dbReference type="InterPro" id="IPR031160">
    <property type="entry name" value="F_BAR_dom"/>
</dbReference>
<evidence type="ECO:0000256" key="2">
    <source>
        <dbReference type="ARBA" id="ARBA00022443"/>
    </source>
</evidence>
<evidence type="ECO:0000259" key="11">
    <source>
        <dbReference type="PROSITE" id="PS51741"/>
    </source>
</evidence>
<keyword evidence="3" id="KW-0963">Cytoplasm</keyword>
<dbReference type="FunFam" id="1.20.1270.60:FF:000045">
    <property type="entry name" value="Cell division control protein"/>
    <property type="match status" value="1"/>
</dbReference>
<evidence type="ECO:0008006" key="14">
    <source>
        <dbReference type="Google" id="ProtNLM"/>
    </source>
</evidence>
<dbReference type="EMBL" id="KN822989">
    <property type="protein sequence ID" value="KIO28899.1"/>
    <property type="molecule type" value="Genomic_DNA"/>
</dbReference>
<dbReference type="CDD" id="cd07651">
    <property type="entry name" value="F-BAR_PombeCdc15_like"/>
    <property type="match status" value="1"/>
</dbReference>
<dbReference type="AlphaFoldDB" id="A0A0C3QNX6"/>
<dbReference type="InterPro" id="IPR036028">
    <property type="entry name" value="SH3-like_dom_sf"/>
</dbReference>